<keyword evidence="2" id="KW-1185">Reference proteome</keyword>
<dbReference type="EMBL" id="JASCZI010152720">
    <property type="protein sequence ID" value="MED6176580.1"/>
    <property type="molecule type" value="Genomic_DNA"/>
</dbReference>
<evidence type="ECO:0000313" key="2">
    <source>
        <dbReference type="Proteomes" id="UP001341840"/>
    </source>
</evidence>
<evidence type="ECO:0000313" key="1">
    <source>
        <dbReference type="EMBL" id="MED6176580.1"/>
    </source>
</evidence>
<reference evidence="1 2" key="1">
    <citation type="journal article" date="2023" name="Plants (Basel)">
        <title>Bridging the Gap: Combining Genomics and Transcriptomics Approaches to Understand Stylosanthes scabra, an Orphan Legume from the Brazilian Caatinga.</title>
        <authorList>
            <person name="Ferreira-Neto J.R.C."/>
            <person name="da Silva M.D."/>
            <person name="Binneck E."/>
            <person name="de Melo N.F."/>
            <person name="da Silva R.H."/>
            <person name="de Melo A.L.T.M."/>
            <person name="Pandolfi V."/>
            <person name="Bustamante F.O."/>
            <person name="Brasileiro-Vidal A.C."/>
            <person name="Benko-Iseppon A.M."/>
        </authorList>
    </citation>
    <scope>NUCLEOTIDE SEQUENCE [LARGE SCALE GENOMIC DNA]</scope>
    <source>
        <tissue evidence="1">Leaves</tissue>
    </source>
</reference>
<comment type="caution">
    <text evidence="1">The sequence shown here is derived from an EMBL/GenBank/DDBJ whole genome shotgun (WGS) entry which is preliminary data.</text>
</comment>
<name>A0ABU6VSH0_9FABA</name>
<organism evidence="1 2">
    <name type="scientific">Stylosanthes scabra</name>
    <dbReference type="NCBI Taxonomy" id="79078"/>
    <lineage>
        <taxon>Eukaryota</taxon>
        <taxon>Viridiplantae</taxon>
        <taxon>Streptophyta</taxon>
        <taxon>Embryophyta</taxon>
        <taxon>Tracheophyta</taxon>
        <taxon>Spermatophyta</taxon>
        <taxon>Magnoliopsida</taxon>
        <taxon>eudicotyledons</taxon>
        <taxon>Gunneridae</taxon>
        <taxon>Pentapetalae</taxon>
        <taxon>rosids</taxon>
        <taxon>fabids</taxon>
        <taxon>Fabales</taxon>
        <taxon>Fabaceae</taxon>
        <taxon>Papilionoideae</taxon>
        <taxon>50 kb inversion clade</taxon>
        <taxon>dalbergioids sensu lato</taxon>
        <taxon>Dalbergieae</taxon>
        <taxon>Pterocarpus clade</taxon>
        <taxon>Stylosanthes</taxon>
    </lineage>
</organism>
<gene>
    <name evidence="1" type="ORF">PIB30_089614</name>
</gene>
<accession>A0ABU6VSH0</accession>
<protein>
    <submittedName>
        <fullName evidence="1">Uncharacterized protein</fullName>
    </submittedName>
</protein>
<sequence>MGGTELISMLLTLRPCQQHGDLNDTDSIRCKLHYWCFTFSSDFPSTTPKETFAPIVINFPPKVFIDLFIGLSNPTENTSSKPYFMKLDDKSDGNSDGKAVGFILTENPTIMNVIHRIVKPDGKYLVKTIFHEARR</sequence>
<dbReference type="Proteomes" id="UP001341840">
    <property type="component" value="Unassembled WGS sequence"/>
</dbReference>
<proteinExistence type="predicted"/>